<dbReference type="SUPFAM" id="SSF56300">
    <property type="entry name" value="Metallo-dependent phosphatases"/>
    <property type="match status" value="1"/>
</dbReference>
<evidence type="ECO:0000256" key="2">
    <source>
        <dbReference type="ARBA" id="ARBA00022723"/>
    </source>
</evidence>
<evidence type="ECO:0000256" key="5">
    <source>
        <dbReference type="SAM" id="Coils"/>
    </source>
</evidence>
<keyword evidence="5" id="KW-0175">Coiled coil</keyword>
<evidence type="ECO:0000256" key="3">
    <source>
        <dbReference type="ARBA" id="ARBA00023211"/>
    </source>
</evidence>
<gene>
    <name evidence="8" type="ORF">WN944_021729</name>
</gene>
<evidence type="ECO:0000259" key="7">
    <source>
        <dbReference type="PROSITE" id="PS00125"/>
    </source>
</evidence>
<feature type="coiled-coil region" evidence="5">
    <location>
        <begin position="561"/>
        <end position="588"/>
    </location>
</feature>
<dbReference type="InterPro" id="IPR029052">
    <property type="entry name" value="Metallo-depent_PP-like"/>
</dbReference>
<comment type="similarity">
    <text evidence="4">Belongs to the PPP phosphatase family.</text>
</comment>
<comment type="caution">
    <text evidence="8">The sequence shown here is derived from an EMBL/GenBank/DDBJ whole genome shotgun (WGS) entry which is preliminary data.</text>
</comment>
<proteinExistence type="inferred from homology"/>
<keyword evidence="3" id="KW-0464">Manganese</keyword>
<keyword evidence="4" id="KW-0378">Hydrolase</keyword>
<evidence type="ECO:0000313" key="9">
    <source>
        <dbReference type="Proteomes" id="UP001428341"/>
    </source>
</evidence>
<dbReference type="AlphaFoldDB" id="A0AAP0MZP4"/>
<protein>
    <recommendedName>
        <fullName evidence="4">Serine/threonine-protein phosphatase</fullName>
        <ecNumber evidence="4">3.1.3.16</ecNumber>
    </recommendedName>
</protein>
<feature type="domain" description="Serine/threonine specific protein phosphatases" evidence="7">
    <location>
        <begin position="287"/>
        <end position="292"/>
    </location>
</feature>
<dbReference type="PRINTS" id="PR00114">
    <property type="entry name" value="STPHPHTASE"/>
</dbReference>
<dbReference type="Pfam" id="PF00149">
    <property type="entry name" value="Metallophos"/>
    <property type="match status" value="1"/>
</dbReference>
<dbReference type="InterPro" id="IPR004843">
    <property type="entry name" value="Calcineurin-like_PHP"/>
</dbReference>
<reference evidence="8 9" key="1">
    <citation type="submission" date="2024-05" db="EMBL/GenBank/DDBJ databases">
        <title>Haplotype-resolved chromosome-level genome assembly of Huyou (Citrus changshanensis).</title>
        <authorList>
            <person name="Miao C."/>
            <person name="Chen W."/>
            <person name="Wu Y."/>
            <person name="Wang L."/>
            <person name="Zhao S."/>
            <person name="Grierson D."/>
            <person name="Xu C."/>
            <person name="Chen K."/>
        </authorList>
    </citation>
    <scope>NUCLEOTIDE SEQUENCE [LARGE SCALE GENOMIC DNA]</scope>
    <source>
        <strain evidence="8">01-14</strain>
        <tissue evidence="8">Leaf</tissue>
    </source>
</reference>
<dbReference type="Gene3D" id="3.60.21.10">
    <property type="match status" value="1"/>
</dbReference>
<dbReference type="SMART" id="SM00156">
    <property type="entry name" value="PP2Ac"/>
    <property type="match status" value="1"/>
</dbReference>
<organism evidence="8 9">
    <name type="scientific">Citrus x changshan-huyou</name>
    <dbReference type="NCBI Taxonomy" id="2935761"/>
    <lineage>
        <taxon>Eukaryota</taxon>
        <taxon>Viridiplantae</taxon>
        <taxon>Streptophyta</taxon>
        <taxon>Embryophyta</taxon>
        <taxon>Tracheophyta</taxon>
        <taxon>Spermatophyta</taxon>
        <taxon>Magnoliopsida</taxon>
        <taxon>eudicotyledons</taxon>
        <taxon>Gunneridae</taxon>
        <taxon>Pentapetalae</taxon>
        <taxon>rosids</taxon>
        <taxon>malvids</taxon>
        <taxon>Sapindales</taxon>
        <taxon>Rutaceae</taxon>
        <taxon>Aurantioideae</taxon>
        <taxon>Citrus</taxon>
    </lineage>
</organism>
<comment type="cofactor">
    <cofactor evidence="1">
        <name>Mn(2+)</name>
        <dbReference type="ChEBI" id="CHEBI:29035"/>
    </cofactor>
</comment>
<evidence type="ECO:0000256" key="1">
    <source>
        <dbReference type="ARBA" id="ARBA00001936"/>
    </source>
</evidence>
<name>A0AAP0MZP4_9ROSI</name>
<sequence>MDLLPLIGDVDEFKEIMGIINKEMDLVSLSDENLRRVFMIFEIAGGVVNGRTKQVTEADAEQLWCSSVDGVVAVAKQVIDYACEMNFQDLDGPLKQAVVEILRSACNIVSKQRVFDSSLQGLLEELQVEVGSTMRERLVGGKLENLTKEQDTLPLSWPRNGRISLEWIQLLISTFKWSSWKDPKEFRNVMPVTVVKKLISAASKIMREERNCVKLRVREDSEVIVVGDILGQFHDLVALFEENAGFPSDHRYFVFNGNYVDKGSWGLEVLLVLLAWKVLMPHRVYLLRGNHETKNCTLAYGFWAELCTKFGKKDCKLVFDKCLECFRTLPLATIIAQGVYTTHGGLFRRTCSASTQCSTGEKRQKLDTLSLGSLREFAKVNRFLEDVPENDLLSDVLWSDPSSEAGLRENTKKFGLLWGPDCTEEFLKENHLKLIIRSHEGPDARTGADDARNMLNGYSKDHDTVSGELYTLFTAPNYPQVDGFDNVGAYAVLKPPLFDSPLFLQLKAAEKPEVPPYDVFIYEDMDSDEGEDSRLTDSDEEQDMVSRDAVGKKDSTLMVTKVELNKKIQDQAEKIKQLESTVELFLKDRDDRSRRMEEMLSTLLQQSSRKKRGRGKENFTVWLA</sequence>
<dbReference type="GO" id="GO:0046872">
    <property type="term" value="F:metal ion binding"/>
    <property type="evidence" value="ECO:0007669"/>
    <property type="project" value="UniProtKB-KW"/>
</dbReference>
<feature type="region of interest" description="Disordered" evidence="6">
    <location>
        <begin position="528"/>
        <end position="547"/>
    </location>
</feature>
<dbReference type="EC" id="3.1.3.16" evidence="4"/>
<keyword evidence="2" id="KW-0479">Metal-binding</keyword>
<dbReference type="PANTHER" id="PTHR45668">
    <property type="entry name" value="SERINE/THREONINE-PROTEIN PHOSPHATASE 5-RELATED"/>
    <property type="match status" value="1"/>
</dbReference>
<dbReference type="EMBL" id="JBCGBO010000001">
    <property type="protein sequence ID" value="KAK9228773.1"/>
    <property type="molecule type" value="Genomic_DNA"/>
</dbReference>
<dbReference type="GO" id="GO:0004722">
    <property type="term" value="F:protein serine/threonine phosphatase activity"/>
    <property type="evidence" value="ECO:0007669"/>
    <property type="project" value="UniProtKB-EC"/>
</dbReference>
<evidence type="ECO:0000313" key="8">
    <source>
        <dbReference type="EMBL" id="KAK9228773.1"/>
    </source>
</evidence>
<comment type="catalytic activity">
    <reaction evidence="4">
        <text>O-phospho-L-threonyl-[protein] + H2O = L-threonyl-[protein] + phosphate</text>
        <dbReference type="Rhea" id="RHEA:47004"/>
        <dbReference type="Rhea" id="RHEA-COMP:11060"/>
        <dbReference type="Rhea" id="RHEA-COMP:11605"/>
        <dbReference type="ChEBI" id="CHEBI:15377"/>
        <dbReference type="ChEBI" id="CHEBI:30013"/>
        <dbReference type="ChEBI" id="CHEBI:43474"/>
        <dbReference type="ChEBI" id="CHEBI:61977"/>
        <dbReference type="EC" id="3.1.3.16"/>
    </reaction>
</comment>
<evidence type="ECO:0000256" key="6">
    <source>
        <dbReference type="SAM" id="MobiDB-lite"/>
    </source>
</evidence>
<accession>A0AAP0MZP4</accession>
<dbReference type="InterPro" id="IPR051134">
    <property type="entry name" value="PPP_phosphatase"/>
</dbReference>
<dbReference type="Proteomes" id="UP001428341">
    <property type="component" value="Unassembled WGS sequence"/>
</dbReference>
<evidence type="ECO:0000256" key="4">
    <source>
        <dbReference type="RuleBase" id="RU004273"/>
    </source>
</evidence>
<dbReference type="PROSITE" id="PS00125">
    <property type="entry name" value="SER_THR_PHOSPHATASE"/>
    <property type="match status" value="1"/>
</dbReference>
<keyword evidence="9" id="KW-1185">Reference proteome</keyword>
<dbReference type="PANTHER" id="PTHR45668:SF9">
    <property type="entry name" value="SERINE_THREONINE-PROTEIN PHOSPHATASE 7"/>
    <property type="match status" value="1"/>
</dbReference>
<dbReference type="InterPro" id="IPR006186">
    <property type="entry name" value="Ser/Thr-sp_prot-phosphatase"/>
</dbReference>